<organism evidence="2 3">
    <name type="scientific">Orbilia javanica</name>
    <dbReference type="NCBI Taxonomy" id="47235"/>
    <lineage>
        <taxon>Eukaryota</taxon>
        <taxon>Fungi</taxon>
        <taxon>Dikarya</taxon>
        <taxon>Ascomycota</taxon>
        <taxon>Pezizomycotina</taxon>
        <taxon>Orbiliomycetes</taxon>
        <taxon>Orbiliales</taxon>
        <taxon>Orbiliaceae</taxon>
        <taxon>Orbilia</taxon>
    </lineage>
</organism>
<evidence type="ECO:0000256" key="1">
    <source>
        <dbReference type="SAM" id="Phobius"/>
    </source>
</evidence>
<name>A0AAN8MR07_9PEZI</name>
<dbReference type="AlphaFoldDB" id="A0AAN8MR07"/>
<keyword evidence="1" id="KW-1133">Transmembrane helix</keyword>
<proteinExistence type="predicted"/>
<gene>
    <name evidence="2" type="ORF">TWF718_006316</name>
</gene>
<accession>A0AAN8MR07</accession>
<feature type="transmembrane region" description="Helical" evidence="1">
    <location>
        <begin position="30"/>
        <end position="50"/>
    </location>
</feature>
<feature type="transmembrane region" description="Helical" evidence="1">
    <location>
        <begin position="112"/>
        <end position="133"/>
    </location>
</feature>
<keyword evidence="1" id="KW-0472">Membrane</keyword>
<evidence type="ECO:0000313" key="3">
    <source>
        <dbReference type="Proteomes" id="UP001313282"/>
    </source>
</evidence>
<sequence>MPDQSSGAIYTGVWTDHTTNRYVFTIKTVYWGYLNNFLVLVVLFAGRRLWRTIAYIIHQSGHHHTFRDAPRRMLEIILRNSPSFGKVTYQISEVLWAYRGSGRVSPSTRKKLLVVGLGAGALDILLNVANIFLSRINLGNRVLASSPNCGNIGIPTNFDPVRKIGIQQQLLLEYGRRAQTYNNACAGNASSQDCAQFTQRITPVFENRRASCPFDRNLAGDEAPDQRICKDTSYSISTGVVTSQDLGFNNEEQFTVQRTMTCTPLNFEPARTTLDSDSQFNGVWANYTVRLLEYNFGPLAGTDEELSIGLAQGSGITEVYNPLSSVANYGYTVSGHYYAGPKRSTWAPIENLRVNNSAISLIGISANTIAYYNRQLDPVFVAEFAYNDLSLGRTVYEATWFRTFIGCAEQVQLCNPQNNKCSGFMMDSSPAAGKVLSASLGWTEEQLGMVSAYILSSISFHPITNLVSARGGSGLLASSVLNQRYSADLDPNQWMLEVRNMFEVSLTATKQNLHAYMTGTDFESIDGLIRNTGPNNDTVCKKPVYIFNTSEAYTTASLTGLIVALTISATVILLSFAIPFLDKKLRFYGPSPEIRARILAWIHDDALHLFRCVMQGIGIAWERGLVSDVPIAAQGTLMGRVTVVNRNSVVYIRSVDPANEQGNIKLDDLDTPNSTVQAVGP</sequence>
<keyword evidence="3" id="KW-1185">Reference proteome</keyword>
<evidence type="ECO:0000313" key="2">
    <source>
        <dbReference type="EMBL" id="KAK6348528.1"/>
    </source>
</evidence>
<protein>
    <submittedName>
        <fullName evidence="2">Uncharacterized protein</fullName>
    </submittedName>
</protein>
<dbReference type="Proteomes" id="UP001313282">
    <property type="component" value="Unassembled WGS sequence"/>
</dbReference>
<reference evidence="2 3" key="1">
    <citation type="submission" date="2019-10" db="EMBL/GenBank/DDBJ databases">
        <authorList>
            <person name="Palmer J.M."/>
        </authorList>
    </citation>
    <scope>NUCLEOTIDE SEQUENCE [LARGE SCALE GENOMIC DNA]</scope>
    <source>
        <strain evidence="2 3">TWF718</strain>
    </source>
</reference>
<comment type="caution">
    <text evidence="2">The sequence shown here is derived from an EMBL/GenBank/DDBJ whole genome shotgun (WGS) entry which is preliminary data.</text>
</comment>
<keyword evidence="1" id="KW-0812">Transmembrane</keyword>
<dbReference type="EMBL" id="JAVHNR010000003">
    <property type="protein sequence ID" value="KAK6348528.1"/>
    <property type="molecule type" value="Genomic_DNA"/>
</dbReference>
<feature type="transmembrane region" description="Helical" evidence="1">
    <location>
        <begin position="558"/>
        <end position="581"/>
    </location>
</feature>